<gene>
    <name evidence="1" type="ORF">TIFTF001_028856</name>
</gene>
<dbReference type="Proteomes" id="UP001187192">
    <property type="component" value="Unassembled WGS sequence"/>
</dbReference>
<organism evidence="1 2">
    <name type="scientific">Ficus carica</name>
    <name type="common">Common fig</name>
    <dbReference type="NCBI Taxonomy" id="3494"/>
    <lineage>
        <taxon>Eukaryota</taxon>
        <taxon>Viridiplantae</taxon>
        <taxon>Streptophyta</taxon>
        <taxon>Embryophyta</taxon>
        <taxon>Tracheophyta</taxon>
        <taxon>Spermatophyta</taxon>
        <taxon>Magnoliopsida</taxon>
        <taxon>eudicotyledons</taxon>
        <taxon>Gunneridae</taxon>
        <taxon>Pentapetalae</taxon>
        <taxon>rosids</taxon>
        <taxon>fabids</taxon>
        <taxon>Rosales</taxon>
        <taxon>Moraceae</taxon>
        <taxon>Ficeae</taxon>
        <taxon>Ficus</taxon>
    </lineage>
</organism>
<dbReference type="Gramene" id="FCD_00035816-RA">
    <property type="protein sequence ID" value="FCD_00035816-RA:cds"/>
    <property type="gene ID" value="FCD_00035816"/>
</dbReference>
<comment type="caution">
    <text evidence="1">The sequence shown here is derived from an EMBL/GenBank/DDBJ whole genome shotgun (WGS) entry which is preliminary data.</text>
</comment>
<protein>
    <submittedName>
        <fullName evidence="1">Uncharacterized protein</fullName>
    </submittedName>
</protein>
<evidence type="ECO:0000313" key="1">
    <source>
        <dbReference type="EMBL" id="GMN59768.1"/>
    </source>
</evidence>
<reference evidence="1" key="1">
    <citation type="submission" date="2023-07" db="EMBL/GenBank/DDBJ databases">
        <title>draft genome sequence of fig (Ficus carica).</title>
        <authorList>
            <person name="Takahashi T."/>
            <person name="Nishimura K."/>
        </authorList>
    </citation>
    <scope>NUCLEOTIDE SEQUENCE</scope>
</reference>
<accession>A0AA88DQT6</accession>
<dbReference type="AlphaFoldDB" id="A0AA88DQT6"/>
<evidence type="ECO:0000313" key="2">
    <source>
        <dbReference type="Proteomes" id="UP001187192"/>
    </source>
</evidence>
<name>A0AA88DQT6_FICCA</name>
<sequence>MSDVSVLRETIKDADLEKYRARGTTYLILKESSSKALDTRIFAASRLTCKRKIFEKAEDGATKCTVAATLLRRL</sequence>
<keyword evidence="2" id="KW-1185">Reference proteome</keyword>
<proteinExistence type="predicted"/>
<dbReference type="EMBL" id="BTGU01000091">
    <property type="protein sequence ID" value="GMN59768.1"/>
    <property type="molecule type" value="Genomic_DNA"/>
</dbReference>